<evidence type="ECO:0008006" key="3">
    <source>
        <dbReference type="Google" id="ProtNLM"/>
    </source>
</evidence>
<dbReference type="RefSeq" id="WP_256615310.1">
    <property type="nucleotide sequence ID" value="NZ_JANIBK010000046.1"/>
</dbReference>
<reference evidence="1 2" key="1">
    <citation type="submission" date="2022-07" db="EMBL/GenBank/DDBJ databases">
        <title>Methylomonas rivi sp. nov., Methylomonas rosea sp. nov., Methylomonas aureus sp. nov. and Methylomonas subterranea sp. nov., four novel methanotrophs isolated from a freshwater creek and the deep terrestrial subsurface.</title>
        <authorList>
            <person name="Abin C."/>
            <person name="Sankaranarayanan K."/>
            <person name="Garner C."/>
            <person name="Sindelar R."/>
            <person name="Kotary K."/>
            <person name="Garner R."/>
            <person name="Barclay S."/>
            <person name="Lawson P."/>
            <person name="Krumholz L."/>
        </authorList>
    </citation>
    <scope>NUCLEOTIDE SEQUENCE [LARGE SCALE GENOMIC DNA]</scope>
    <source>
        <strain evidence="1 2">WSC-6</strain>
    </source>
</reference>
<proteinExistence type="predicted"/>
<name>A0ABT1U523_9GAMM</name>
<keyword evidence="2" id="KW-1185">Reference proteome</keyword>
<gene>
    <name evidence="1" type="ORF">NP596_10515</name>
</gene>
<dbReference type="Proteomes" id="UP001524586">
    <property type="component" value="Unassembled WGS sequence"/>
</dbReference>
<comment type="caution">
    <text evidence="1">The sequence shown here is derived from an EMBL/GenBank/DDBJ whole genome shotgun (WGS) entry which is preliminary data.</text>
</comment>
<sequence length="223" mass="25296">MISVDCLKVERALLSSLSVDELNSKERDLYKEKKPSFEIGRLVHRMAQGYYSHTAAVEVARDPRSKALASTILQGVDGQPVPVGYVVRNNKTQHTYDFNYYLDYLNNPTMVDDLARSWLVGSLLTIGDALSKLRYLDHAPELELLYHLRNGIAHGNKFNLTKDGLARLKKYPAHNKKARVKSAEFEIVENLKGKPVLFDFMGPGDILDLLQSIEVHLTWICPR</sequence>
<organism evidence="1 2">
    <name type="scientific">Methylomonas rivi</name>
    <dbReference type="NCBI Taxonomy" id="2952226"/>
    <lineage>
        <taxon>Bacteria</taxon>
        <taxon>Pseudomonadati</taxon>
        <taxon>Pseudomonadota</taxon>
        <taxon>Gammaproteobacteria</taxon>
        <taxon>Methylococcales</taxon>
        <taxon>Methylococcaceae</taxon>
        <taxon>Methylomonas</taxon>
    </lineage>
</organism>
<evidence type="ECO:0000313" key="2">
    <source>
        <dbReference type="Proteomes" id="UP001524586"/>
    </source>
</evidence>
<protein>
    <recommendedName>
        <fullName evidence="3">RiboL-PSP-HEPN domain-containing protein</fullName>
    </recommendedName>
</protein>
<dbReference type="EMBL" id="JANIBK010000046">
    <property type="protein sequence ID" value="MCQ8128890.1"/>
    <property type="molecule type" value="Genomic_DNA"/>
</dbReference>
<accession>A0ABT1U523</accession>
<evidence type="ECO:0000313" key="1">
    <source>
        <dbReference type="EMBL" id="MCQ8128890.1"/>
    </source>
</evidence>